<proteinExistence type="predicted"/>
<comment type="caution">
    <text evidence="1">The sequence shown here is derived from an EMBL/GenBank/DDBJ whole genome shotgun (WGS) entry which is preliminary data.</text>
</comment>
<sequence length="227" mass="25241">MIDQRGVIGRPPCAEAAVGAVQRGQGRRQHPAWRGDRSPHALRLGAARRRSDLHRVGQMFASGRGEQQAAGIEKSTGIVQIRRTHRQVIGIDRIAQTQRPAARRDAPAVLGDLVHLHRLATAPRLHLQHMARKLAHQIASGNPYRQPEFLPCRCRVGQIELHPELVGVQVLRHHAVVRPRWAIRLRGSLVCWHDLGHGCCLSETFDGLPRRGSVGLTHCTHSLQNPC</sequence>
<evidence type="ECO:0000313" key="1">
    <source>
        <dbReference type="EMBL" id="OIQ72759.1"/>
    </source>
</evidence>
<dbReference type="EMBL" id="MLJW01003141">
    <property type="protein sequence ID" value="OIQ72759.1"/>
    <property type="molecule type" value="Genomic_DNA"/>
</dbReference>
<accession>A0A1J5PY73</accession>
<protein>
    <submittedName>
        <fullName evidence="1">Uncharacterized protein</fullName>
    </submittedName>
</protein>
<gene>
    <name evidence="1" type="ORF">GALL_456110</name>
</gene>
<reference evidence="1" key="1">
    <citation type="submission" date="2016-10" db="EMBL/GenBank/DDBJ databases">
        <title>Sequence of Gallionella enrichment culture.</title>
        <authorList>
            <person name="Poehlein A."/>
            <person name="Muehling M."/>
            <person name="Daniel R."/>
        </authorList>
    </citation>
    <scope>NUCLEOTIDE SEQUENCE</scope>
</reference>
<organism evidence="1">
    <name type="scientific">mine drainage metagenome</name>
    <dbReference type="NCBI Taxonomy" id="410659"/>
    <lineage>
        <taxon>unclassified sequences</taxon>
        <taxon>metagenomes</taxon>
        <taxon>ecological metagenomes</taxon>
    </lineage>
</organism>
<dbReference type="AlphaFoldDB" id="A0A1J5PY73"/>
<name>A0A1J5PY73_9ZZZZ</name>